<dbReference type="Pfam" id="PF00817">
    <property type="entry name" value="IMS"/>
    <property type="match status" value="1"/>
</dbReference>
<dbReference type="SUPFAM" id="SSF100879">
    <property type="entry name" value="Lesion bypass DNA polymerase (Y-family), little finger domain"/>
    <property type="match status" value="1"/>
</dbReference>
<dbReference type="InterPro" id="IPR001126">
    <property type="entry name" value="UmuC"/>
</dbReference>
<feature type="region of interest" description="Disordered" evidence="15">
    <location>
        <begin position="1000"/>
        <end position="1026"/>
    </location>
</feature>
<dbReference type="InterPro" id="IPR012112">
    <property type="entry name" value="REV1"/>
</dbReference>
<dbReference type="InterPro" id="IPR043128">
    <property type="entry name" value="Rev_trsase/Diguanyl_cyclase"/>
</dbReference>
<dbReference type="EC" id="2.7.7.-" evidence="13"/>
<dbReference type="Gene3D" id="3.30.1490.100">
    <property type="entry name" value="DNA polymerase, Y-family, little finger domain"/>
    <property type="match status" value="1"/>
</dbReference>
<dbReference type="Pfam" id="PF21999">
    <property type="entry name" value="IMS_HHH_1"/>
    <property type="match status" value="1"/>
</dbReference>
<dbReference type="NCBIfam" id="NF002677">
    <property type="entry name" value="PRK02406.1"/>
    <property type="match status" value="1"/>
</dbReference>
<dbReference type="InterPro" id="IPR036775">
    <property type="entry name" value="DNA_pol_Y-fam_lit_finger_sf"/>
</dbReference>
<feature type="compositionally biased region" description="Low complexity" evidence="15">
    <location>
        <begin position="21"/>
        <end position="40"/>
    </location>
</feature>
<evidence type="ECO:0000256" key="12">
    <source>
        <dbReference type="ARBA" id="ARBA00023242"/>
    </source>
</evidence>
<keyword evidence="9 14" id="KW-0460">Magnesium</keyword>
<feature type="binding site" evidence="14">
    <location>
        <position position="508"/>
    </location>
    <ligand>
        <name>Mg(2+)</name>
        <dbReference type="ChEBI" id="CHEBI:18420"/>
        <label>1</label>
    </ligand>
</feature>
<dbReference type="InterPro" id="IPR053848">
    <property type="entry name" value="IMS_HHH_1"/>
</dbReference>
<dbReference type="CDD" id="cd17719">
    <property type="entry name" value="BRCT_Rev1"/>
    <property type="match status" value="1"/>
</dbReference>
<evidence type="ECO:0000256" key="11">
    <source>
        <dbReference type="ARBA" id="ARBA00023204"/>
    </source>
</evidence>
<evidence type="ECO:0000256" key="14">
    <source>
        <dbReference type="PIRSR" id="PIRSR036573-2"/>
    </source>
</evidence>
<dbReference type="SUPFAM" id="SSF56672">
    <property type="entry name" value="DNA/RNA polymerases"/>
    <property type="match status" value="1"/>
</dbReference>
<evidence type="ECO:0000256" key="2">
    <source>
        <dbReference type="ARBA" id="ARBA00010945"/>
    </source>
</evidence>
<feature type="domain" description="UmuC" evidence="17">
    <location>
        <begin position="407"/>
        <end position="588"/>
    </location>
</feature>
<dbReference type="GO" id="GO:0017125">
    <property type="term" value="F:deoxycytidyl transferase activity"/>
    <property type="evidence" value="ECO:0007669"/>
    <property type="project" value="TreeGrafter"/>
</dbReference>
<comment type="subcellular location">
    <subcellularLocation>
        <location evidence="1 13">Nucleus</location>
    </subcellularLocation>
</comment>
<dbReference type="InterPro" id="IPR043502">
    <property type="entry name" value="DNA/RNA_pol_sf"/>
</dbReference>
<dbReference type="InterPro" id="IPR017961">
    <property type="entry name" value="DNA_pol_Y-fam_little_finger"/>
</dbReference>
<dbReference type="GO" id="GO:0046872">
    <property type="term" value="F:metal ion binding"/>
    <property type="evidence" value="ECO:0007669"/>
    <property type="project" value="UniProtKB-KW"/>
</dbReference>
<dbReference type="InterPro" id="IPR001357">
    <property type="entry name" value="BRCT_dom"/>
</dbReference>
<evidence type="ECO:0000256" key="9">
    <source>
        <dbReference type="ARBA" id="ARBA00022842"/>
    </source>
</evidence>
<sequence>MSFDSSRSANSGNQSKRSLISTSSNPSNSSNNSNSNSNSSNKKKKTNQKTLGMAWGSNSRSSSRSSFRNSPFSDFGSYMVVKNQKLQNQFDAEASSSSHSNSSSGKPIFHGVSIFVDGFTVPSSQELRGYMLKHGGRFENYFSRHRVTHIICSNLPDSKIKNLRSFSSGLPVVKPIWVLDSVAANKLLSWVPYQIDQLANNSRNQPKLSAFFALKSNPVSEDATNRAICQVIPEIEDSTLKDGKSKNAVLSEVGESLEHTMQCSGESDDPVHENSNGAKVEEPAYNSGKSCELKMAGPSNVDTEYESGVKNELQSSPQRPSSSVNSYCSYNKNNKSSPSSAVVGPSNQRHSTLEDPNFVENYFKNSRLHFIGTWRNRYRKRFPSLSNRIKSTSSNFSASTISRKNLIIHVDMDCFFVAVVIRNHPELRDKPVAVCHSDNPKGTAEVSSANYPARDYGVKAGIFVRDAKALCPHLVIFPYNFKAYEEVADQFYSILHKHCSKVQAVSCDEAFLEVADSTEEDPELIASLIRKEIFETTGCTASAGIAGNMLMARLATRTAKPDGQCCIPPEKVDDYLHELPIKSLPGIGHVLEEKLKKRQVWTCGQLRMISKEALQKEFGIKTGDMLWNYSRGVDNRLVGVIQESKSIGAEVNWGVRFKDVKDSQDFLINLCKEVSLRLQGCGVQGCSFTLKIKKRRKDAEEPTKYMGCGDCENLSHSITVPVATDDVEVLQRITKQLFGVFHIDVKEIRGIGLQVSKLESADTAKQGNERNSLRSWLISAPASTEEQCNMNCQAKNRPEIDCDVGPSYQVINNSSNGEACLNEISELPPLCNLDIGVIESLPPELFSEINEMYGGKLIDFIAKRKGTSENISSSMCIPSYGRGGARNEGEGALLPHMVSFPVENESLNLEVKETPGRNTAIENLLLQSSEKENIKQYPVEEIQAMPIAGAGSSNMVIPASHLQKTDLMPSSLSQVDNSVLQQLPEELRVGILERLPAHRRADSGSEAALGPLTASPRESLGVSGTEDISGSKDFVSNNNLWSGNPPLWVDKFKVSNCLTLKNLAEMYYRSGATGHLSSILQRTISESQHPLDGSCDGLDEAICSLCELLKQYIKLKIESDIEEIYVCFCLLRRFTMKSKFFLQVYNIVFPYLQEVAICKIQLWSLCVIILLETCSVEMMEMINDMGSSPLQSRLHEKPVCLVLKGIAPYLVLTLAFLLCFGMLESEAFLTYSSLSE</sequence>
<comment type="caution">
    <text evidence="18">The sequence shown here is derived from an EMBL/GenBank/DDBJ whole genome shotgun (WGS) entry which is preliminary data.</text>
</comment>
<dbReference type="InterPro" id="IPR036420">
    <property type="entry name" value="BRCT_dom_sf"/>
</dbReference>
<dbReference type="GO" id="GO:0003684">
    <property type="term" value="F:damaged DNA binding"/>
    <property type="evidence" value="ECO:0007669"/>
    <property type="project" value="UniProtKB-UniRule"/>
</dbReference>
<feature type="domain" description="BRCT" evidence="16">
    <location>
        <begin position="104"/>
        <end position="195"/>
    </location>
</feature>
<keyword evidence="4 13" id="KW-0237">DNA synthesis</keyword>
<dbReference type="GO" id="GO:0042276">
    <property type="term" value="P:error-prone translesion synthesis"/>
    <property type="evidence" value="ECO:0007669"/>
    <property type="project" value="InterPro"/>
</dbReference>
<evidence type="ECO:0000256" key="3">
    <source>
        <dbReference type="ARBA" id="ARBA00020399"/>
    </source>
</evidence>
<keyword evidence="6 13" id="KW-0548">Nucleotidyltransferase</keyword>
<evidence type="ECO:0000256" key="1">
    <source>
        <dbReference type="ARBA" id="ARBA00004123"/>
    </source>
</evidence>
<keyword evidence="19" id="KW-1185">Reference proteome</keyword>
<dbReference type="AlphaFoldDB" id="A0AAP0RY75"/>
<gene>
    <name evidence="18" type="ORF">L1049_015803</name>
</gene>
<evidence type="ECO:0000256" key="8">
    <source>
        <dbReference type="ARBA" id="ARBA00022763"/>
    </source>
</evidence>
<feature type="compositionally biased region" description="Polar residues" evidence="15">
    <location>
        <begin position="1"/>
        <end position="20"/>
    </location>
</feature>
<organism evidence="18 19">
    <name type="scientific">Liquidambar formosana</name>
    <name type="common">Formosan gum</name>
    <dbReference type="NCBI Taxonomy" id="63359"/>
    <lineage>
        <taxon>Eukaryota</taxon>
        <taxon>Viridiplantae</taxon>
        <taxon>Streptophyta</taxon>
        <taxon>Embryophyta</taxon>
        <taxon>Tracheophyta</taxon>
        <taxon>Spermatophyta</taxon>
        <taxon>Magnoliopsida</taxon>
        <taxon>eudicotyledons</taxon>
        <taxon>Gunneridae</taxon>
        <taxon>Pentapetalae</taxon>
        <taxon>Saxifragales</taxon>
        <taxon>Altingiaceae</taxon>
        <taxon>Liquidambar</taxon>
    </lineage>
</organism>
<reference evidence="18 19" key="1">
    <citation type="journal article" date="2024" name="Plant J.">
        <title>Genome sequences and population genomics reveal climatic adaptation and genomic divergence between two closely related sweetgum species.</title>
        <authorList>
            <person name="Xu W.Q."/>
            <person name="Ren C.Q."/>
            <person name="Zhang X.Y."/>
            <person name="Comes H.P."/>
            <person name="Liu X.H."/>
            <person name="Li Y.G."/>
            <person name="Kettle C.J."/>
            <person name="Jalonen R."/>
            <person name="Gaisberger H."/>
            <person name="Ma Y.Z."/>
            <person name="Qiu Y.X."/>
        </authorList>
    </citation>
    <scope>NUCLEOTIDE SEQUENCE [LARGE SCALE GENOMIC DNA]</scope>
    <source>
        <strain evidence="18">Hangzhou</strain>
    </source>
</reference>
<keyword evidence="8 13" id="KW-0227">DNA damage</keyword>
<dbReference type="Gene3D" id="3.40.1170.60">
    <property type="match status" value="1"/>
</dbReference>
<dbReference type="Gene3D" id="3.40.50.10190">
    <property type="entry name" value="BRCT domain"/>
    <property type="match status" value="1"/>
</dbReference>
<evidence type="ECO:0000313" key="18">
    <source>
        <dbReference type="EMBL" id="KAK9287385.1"/>
    </source>
</evidence>
<evidence type="ECO:0000256" key="5">
    <source>
        <dbReference type="ARBA" id="ARBA00022679"/>
    </source>
</evidence>
<keyword evidence="7 14" id="KW-0479">Metal-binding</keyword>
<dbReference type="Gene3D" id="1.10.150.20">
    <property type="entry name" value="5' to 3' exonuclease, C-terminal subdomain"/>
    <property type="match status" value="1"/>
</dbReference>
<dbReference type="PROSITE" id="PS50172">
    <property type="entry name" value="BRCT"/>
    <property type="match status" value="1"/>
</dbReference>
<evidence type="ECO:0000256" key="4">
    <source>
        <dbReference type="ARBA" id="ARBA00022634"/>
    </source>
</evidence>
<dbReference type="SUPFAM" id="SSF52113">
    <property type="entry name" value="BRCT domain"/>
    <property type="match status" value="1"/>
</dbReference>
<dbReference type="Pfam" id="PF11799">
    <property type="entry name" value="IMS_C"/>
    <property type="match status" value="1"/>
</dbReference>
<feature type="binding site" evidence="14">
    <location>
        <position position="411"/>
    </location>
    <ligand>
        <name>Mg(2+)</name>
        <dbReference type="ChEBI" id="CHEBI:18420"/>
        <label>1</label>
    </ligand>
</feature>
<dbReference type="GO" id="GO:0003887">
    <property type="term" value="F:DNA-directed DNA polymerase activity"/>
    <property type="evidence" value="ECO:0007669"/>
    <property type="project" value="InterPro"/>
</dbReference>
<dbReference type="Pfam" id="PF00533">
    <property type="entry name" value="BRCT"/>
    <property type="match status" value="1"/>
</dbReference>
<dbReference type="PIRSF" id="PIRSF036573">
    <property type="entry name" value="REV1"/>
    <property type="match status" value="1"/>
</dbReference>
<dbReference type="GO" id="GO:0070987">
    <property type="term" value="P:error-free translesion synthesis"/>
    <property type="evidence" value="ECO:0007669"/>
    <property type="project" value="TreeGrafter"/>
</dbReference>
<feature type="binding site" evidence="14">
    <location>
        <position position="509"/>
    </location>
    <ligand>
        <name>Mg(2+)</name>
        <dbReference type="ChEBI" id="CHEBI:18420"/>
        <label>1</label>
    </ligand>
</feature>
<evidence type="ECO:0000256" key="13">
    <source>
        <dbReference type="PIRNR" id="PIRNR036573"/>
    </source>
</evidence>
<dbReference type="SMART" id="SM00292">
    <property type="entry name" value="BRCT"/>
    <property type="match status" value="1"/>
</dbReference>
<dbReference type="FunFam" id="3.40.1170.60:FF:000004">
    <property type="entry name" value="DNA repair protein REV1"/>
    <property type="match status" value="1"/>
</dbReference>
<evidence type="ECO:0000256" key="15">
    <source>
        <dbReference type="SAM" id="MobiDB-lite"/>
    </source>
</evidence>
<dbReference type="FunFam" id="3.30.1490.100:FF:000001">
    <property type="entry name" value="DNA repair protein REV1"/>
    <property type="match status" value="1"/>
</dbReference>
<dbReference type="Gene3D" id="6.10.250.1490">
    <property type="match status" value="1"/>
</dbReference>
<evidence type="ECO:0000259" key="16">
    <source>
        <dbReference type="PROSITE" id="PS50172"/>
    </source>
</evidence>
<keyword evidence="12 13" id="KW-0539">Nucleus</keyword>
<feature type="region of interest" description="Disordered" evidence="15">
    <location>
        <begin position="1"/>
        <end position="69"/>
    </location>
</feature>
<proteinExistence type="inferred from homology"/>
<evidence type="ECO:0000313" key="19">
    <source>
        <dbReference type="Proteomes" id="UP001415857"/>
    </source>
</evidence>
<name>A0AAP0RY75_LIQFO</name>
<feature type="compositionally biased region" description="Low complexity" evidence="15">
    <location>
        <begin position="57"/>
        <end position="69"/>
    </location>
</feature>
<evidence type="ECO:0000256" key="7">
    <source>
        <dbReference type="ARBA" id="ARBA00022723"/>
    </source>
</evidence>
<keyword evidence="11 13" id="KW-0234">DNA repair</keyword>
<evidence type="ECO:0000256" key="10">
    <source>
        <dbReference type="ARBA" id="ARBA00023125"/>
    </source>
</evidence>
<dbReference type="Proteomes" id="UP001415857">
    <property type="component" value="Unassembled WGS sequence"/>
</dbReference>
<dbReference type="PANTHER" id="PTHR45990">
    <property type="entry name" value="DNA REPAIR PROTEIN REV1"/>
    <property type="match status" value="1"/>
</dbReference>
<dbReference type="GO" id="GO:0006281">
    <property type="term" value="P:DNA repair"/>
    <property type="evidence" value="ECO:0007669"/>
    <property type="project" value="UniProtKB-KW"/>
</dbReference>
<evidence type="ECO:0000259" key="17">
    <source>
        <dbReference type="PROSITE" id="PS50173"/>
    </source>
</evidence>
<keyword evidence="10 13" id="KW-0238">DNA-binding</keyword>
<dbReference type="FunFam" id="3.40.50.10190:FF:000011">
    <property type="entry name" value="DNA repair protein REV1"/>
    <property type="match status" value="1"/>
</dbReference>
<evidence type="ECO:0000256" key="6">
    <source>
        <dbReference type="ARBA" id="ARBA00022695"/>
    </source>
</evidence>
<dbReference type="PROSITE" id="PS50173">
    <property type="entry name" value="UMUC"/>
    <property type="match status" value="1"/>
</dbReference>
<feature type="region of interest" description="Disordered" evidence="15">
    <location>
        <begin position="258"/>
        <end position="353"/>
    </location>
</feature>
<comment type="similarity">
    <text evidence="2 13">Belongs to the DNA polymerase type-Y family.</text>
</comment>
<dbReference type="GO" id="GO:0005634">
    <property type="term" value="C:nucleus"/>
    <property type="evidence" value="ECO:0007669"/>
    <property type="project" value="UniProtKB-SubCell"/>
</dbReference>
<dbReference type="CDD" id="cd01701">
    <property type="entry name" value="PolY_Rev1"/>
    <property type="match status" value="1"/>
</dbReference>
<accession>A0AAP0RY75</accession>
<comment type="function">
    <text evidence="13">Deoxycytidyl transferase involved in DNA repair. Transfers a dCMP residue from dCTP to the 3'-end of a DNA primer in a template-dependent reaction. May assist in the first step in the bypass of abasic lesions by the insertion of a nucleotide opposite the lesion. Required for normal induction of mutations by physical and chemical agents.</text>
</comment>
<keyword evidence="5 13" id="KW-0808">Transferase</keyword>
<feature type="compositionally biased region" description="Low complexity" evidence="15">
    <location>
        <begin position="314"/>
        <end position="340"/>
    </location>
</feature>
<dbReference type="FunFam" id="3.30.70.270:FF:000019">
    <property type="entry name" value="DNA repair protein REV1"/>
    <property type="match status" value="1"/>
</dbReference>
<comment type="cofactor">
    <cofactor evidence="14">
        <name>Mg(2+)</name>
        <dbReference type="ChEBI" id="CHEBI:18420"/>
    </cofactor>
    <text evidence="14">Binds 2 magnesium ions.</text>
</comment>
<dbReference type="EMBL" id="JBBPBK010000004">
    <property type="protein sequence ID" value="KAK9287385.1"/>
    <property type="molecule type" value="Genomic_DNA"/>
</dbReference>
<dbReference type="Gene3D" id="3.30.70.270">
    <property type="match status" value="1"/>
</dbReference>
<protein>
    <recommendedName>
        <fullName evidence="3 13">DNA repair protein REV1</fullName>
        <ecNumber evidence="13">2.7.7.-</ecNumber>
    </recommendedName>
</protein>
<dbReference type="PANTHER" id="PTHR45990:SF1">
    <property type="entry name" value="DNA REPAIR PROTEIN REV1"/>
    <property type="match status" value="1"/>
</dbReference>